<dbReference type="PANTHER" id="PTHR32309:SF13">
    <property type="entry name" value="FERRIC ENTEROBACTIN TRANSPORT PROTEIN FEPE"/>
    <property type="match status" value="1"/>
</dbReference>
<feature type="transmembrane region" description="Helical" evidence="1">
    <location>
        <begin position="78"/>
        <end position="97"/>
    </location>
</feature>
<name>A0A9X1NQT1_9HYPH</name>
<evidence type="ECO:0000256" key="1">
    <source>
        <dbReference type="SAM" id="Phobius"/>
    </source>
</evidence>
<dbReference type="RefSeq" id="WP_231812878.1">
    <property type="nucleotide sequence ID" value="NZ_JAJOZR010000003.1"/>
</dbReference>
<dbReference type="Proteomes" id="UP001139089">
    <property type="component" value="Unassembled WGS sequence"/>
</dbReference>
<dbReference type="GO" id="GO:0005886">
    <property type="term" value="C:plasma membrane"/>
    <property type="evidence" value="ECO:0007669"/>
    <property type="project" value="TreeGrafter"/>
</dbReference>
<dbReference type="EMBL" id="JAJOZR010000003">
    <property type="protein sequence ID" value="MCD7108698.1"/>
    <property type="molecule type" value="Genomic_DNA"/>
</dbReference>
<comment type="caution">
    <text evidence="2">The sequence shown here is derived from an EMBL/GenBank/DDBJ whole genome shotgun (WGS) entry which is preliminary data.</text>
</comment>
<keyword evidence="1" id="KW-0812">Transmembrane</keyword>
<dbReference type="AlphaFoldDB" id="A0A9X1NQT1"/>
<evidence type="ECO:0000313" key="3">
    <source>
        <dbReference type="Proteomes" id="UP001139089"/>
    </source>
</evidence>
<dbReference type="InterPro" id="IPR050445">
    <property type="entry name" value="Bact_polysacc_biosynth/exp"/>
</dbReference>
<organism evidence="2 3">
    <name type="scientific">Rhizobium quercicola</name>
    <dbReference type="NCBI Taxonomy" id="2901226"/>
    <lineage>
        <taxon>Bacteria</taxon>
        <taxon>Pseudomonadati</taxon>
        <taxon>Pseudomonadota</taxon>
        <taxon>Alphaproteobacteria</taxon>
        <taxon>Hyphomicrobiales</taxon>
        <taxon>Rhizobiaceae</taxon>
        <taxon>Rhizobium/Agrobacterium group</taxon>
        <taxon>Rhizobium</taxon>
    </lineage>
</organism>
<accession>A0A9X1NQT1</accession>
<protein>
    <recommendedName>
        <fullName evidence="4">Capsular polysaccharide transport system permease protein</fullName>
    </recommendedName>
</protein>
<dbReference type="GO" id="GO:0004713">
    <property type="term" value="F:protein tyrosine kinase activity"/>
    <property type="evidence" value="ECO:0007669"/>
    <property type="project" value="TreeGrafter"/>
</dbReference>
<proteinExistence type="predicted"/>
<gene>
    <name evidence="2" type="ORF">LRX75_06550</name>
</gene>
<evidence type="ECO:0000313" key="2">
    <source>
        <dbReference type="EMBL" id="MCD7108698.1"/>
    </source>
</evidence>
<dbReference type="PANTHER" id="PTHR32309">
    <property type="entry name" value="TYROSINE-PROTEIN KINASE"/>
    <property type="match status" value="1"/>
</dbReference>
<keyword evidence="3" id="KW-1185">Reference proteome</keyword>
<keyword evidence="1" id="KW-0472">Membrane</keyword>
<reference evidence="2" key="1">
    <citation type="submission" date="2021-12" db="EMBL/GenBank/DDBJ databases">
        <authorList>
            <person name="Li Y."/>
        </authorList>
    </citation>
    <scope>NUCLEOTIDE SEQUENCE</scope>
    <source>
        <strain evidence="2">DKSPLA3</strain>
    </source>
</reference>
<evidence type="ECO:0008006" key="4">
    <source>
        <dbReference type="Google" id="ProtNLM"/>
    </source>
</evidence>
<sequence length="435" mass="47709">MSDASKTARADKLKSRQEDGALVLRLDEVRPNRQMAAAPKRMPDLPAKPVRKTTVTYKSEKMTGFVTKAKGGFSGAKLAFLLVVVIPTIIGGLYYAAVASPRYVSEFRFSVRPGEGGSGSSAAELALTMSNSYIVSDYAMSRDAVESLEKDVGLREIYSRPDVDFLSRLSSDVSLEGLVSYWNKRLSTSYDLTTGINTIEVAAFSPQDAFRISTALKDLCEKLVNDLSEKARQSQLAFAKAELDRSEARLTNVRSQETELRTGQKSIDARKEADGKIQLITKLHGSLADLQAQYTALGSYMDAKSPRLTVLKSQINATQQELDRLQSQVRSSGDGSSGGSNPAMLADAQLMTQYDKIQSDLDIATKLYTSSLTNYENARMLASNNQIYLATYVQPGIAQIAAYPKVVFDTFLVFLSGLGLWIVLTLVYYSIRDHA</sequence>
<keyword evidence="1" id="KW-1133">Transmembrane helix</keyword>
<feature type="transmembrane region" description="Helical" evidence="1">
    <location>
        <begin position="411"/>
        <end position="431"/>
    </location>
</feature>